<evidence type="ECO:0000313" key="3">
    <source>
        <dbReference type="EMBL" id="GGO54495.1"/>
    </source>
</evidence>
<dbReference type="EMBL" id="BMNG01000015">
    <property type="protein sequence ID" value="GGO54495.1"/>
    <property type="molecule type" value="Genomic_DNA"/>
</dbReference>
<evidence type="ECO:0000259" key="2">
    <source>
        <dbReference type="Pfam" id="PF11716"/>
    </source>
</evidence>
<dbReference type="NCBIfam" id="TIGR03086">
    <property type="entry name" value="TIGR03086 family metal-binding protein"/>
    <property type="match status" value="1"/>
</dbReference>
<organism evidence="3 4">
    <name type="scientific">Streptomyces lasiicapitis</name>
    <dbReference type="NCBI Taxonomy" id="1923961"/>
    <lineage>
        <taxon>Bacteria</taxon>
        <taxon>Bacillati</taxon>
        <taxon>Actinomycetota</taxon>
        <taxon>Actinomycetes</taxon>
        <taxon>Kitasatosporales</taxon>
        <taxon>Streptomycetaceae</taxon>
        <taxon>Streptomyces</taxon>
    </lineage>
</organism>
<accession>A0ABQ2MM53</accession>
<sequence>MNDTDSTLLSHFDTAAEGFSDRLSRLRAMPDTCWENATPCTEWNVRQLVNHMIQGSRIYTSLLRGGSSAEFMTNLDHEALDGDLVTTYRDAVAECRAAFHAVGALDQIVDYPFEPVPGRQLLGLYVVDAITHTWDLARAVQLDERLDAHTVRWILDNFPWIYHGVSESPLTDSNRYYGPPTEAPTSDTSQQGRLLHTMGRKP</sequence>
<gene>
    <name evidence="3" type="ORF">GCM10012286_64430</name>
</gene>
<dbReference type="InterPro" id="IPR017520">
    <property type="entry name" value="CHP03086"/>
</dbReference>
<proteinExistence type="predicted"/>
<feature type="domain" description="Mycothiol-dependent maleylpyruvate isomerase metal-binding" evidence="2">
    <location>
        <begin position="22"/>
        <end position="137"/>
    </location>
</feature>
<dbReference type="NCBIfam" id="TIGR03083">
    <property type="entry name" value="maleylpyruvate isomerase family mycothiol-dependent enzyme"/>
    <property type="match status" value="1"/>
</dbReference>
<dbReference type="InterPro" id="IPR017517">
    <property type="entry name" value="Maleyloyr_isom"/>
</dbReference>
<dbReference type="Pfam" id="PF11716">
    <property type="entry name" value="MDMPI_N"/>
    <property type="match status" value="1"/>
</dbReference>
<feature type="compositionally biased region" description="Polar residues" evidence="1">
    <location>
        <begin position="183"/>
        <end position="192"/>
    </location>
</feature>
<protein>
    <submittedName>
        <fullName evidence="3">TIGR03086 family protein</fullName>
    </submittedName>
</protein>
<feature type="region of interest" description="Disordered" evidence="1">
    <location>
        <begin position="173"/>
        <end position="202"/>
    </location>
</feature>
<dbReference type="Proteomes" id="UP000656881">
    <property type="component" value="Unassembled WGS sequence"/>
</dbReference>
<comment type="caution">
    <text evidence="3">The sequence shown here is derived from an EMBL/GenBank/DDBJ whole genome shotgun (WGS) entry which is preliminary data.</text>
</comment>
<evidence type="ECO:0000313" key="4">
    <source>
        <dbReference type="Proteomes" id="UP000656881"/>
    </source>
</evidence>
<name>A0ABQ2MM53_9ACTN</name>
<dbReference type="InterPro" id="IPR024344">
    <property type="entry name" value="MDMPI_metal-binding"/>
</dbReference>
<dbReference type="InterPro" id="IPR034660">
    <property type="entry name" value="DinB/YfiT-like"/>
</dbReference>
<dbReference type="SUPFAM" id="SSF109854">
    <property type="entry name" value="DinB/YfiT-like putative metalloenzymes"/>
    <property type="match status" value="1"/>
</dbReference>
<dbReference type="RefSeq" id="WP_189176604.1">
    <property type="nucleotide sequence ID" value="NZ_BMNG01000015.1"/>
</dbReference>
<evidence type="ECO:0000256" key="1">
    <source>
        <dbReference type="SAM" id="MobiDB-lite"/>
    </source>
</evidence>
<dbReference type="Gene3D" id="1.20.120.450">
    <property type="entry name" value="dinb family like domain"/>
    <property type="match status" value="1"/>
</dbReference>
<reference evidence="4" key="1">
    <citation type="journal article" date="2019" name="Int. J. Syst. Evol. Microbiol.">
        <title>The Global Catalogue of Microorganisms (GCM) 10K type strain sequencing project: providing services to taxonomists for standard genome sequencing and annotation.</title>
        <authorList>
            <consortium name="The Broad Institute Genomics Platform"/>
            <consortium name="The Broad Institute Genome Sequencing Center for Infectious Disease"/>
            <person name="Wu L."/>
            <person name="Ma J."/>
        </authorList>
    </citation>
    <scope>NUCLEOTIDE SEQUENCE [LARGE SCALE GENOMIC DNA]</scope>
    <source>
        <strain evidence="4">CGMCC 4.7349</strain>
    </source>
</reference>
<keyword evidence="4" id="KW-1185">Reference proteome</keyword>